<dbReference type="EMBL" id="BGZK01001033">
    <property type="protein sequence ID" value="GBP69186.1"/>
    <property type="molecule type" value="Genomic_DNA"/>
</dbReference>
<dbReference type="Proteomes" id="UP000299102">
    <property type="component" value="Unassembled WGS sequence"/>
</dbReference>
<comment type="caution">
    <text evidence="2">The sequence shown here is derived from an EMBL/GenBank/DDBJ whole genome shotgun (WGS) entry which is preliminary data.</text>
</comment>
<evidence type="ECO:0000313" key="2">
    <source>
        <dbReference type="EMBL" id="GBP69186.1"/>
    </source>
</evidence>
<keyword evidence="3" id="KW-1185">Reference proteome</keyword>
<proteinExistence type="predicted"/>
<feature type="compositionally biased region" description="Basic and acidic residues" evidence="1">
    <location>
        <begin position="25"/>
        <end position="38"/>
    </location>
</feature>
<reference evidence="2 3" key="1">
    <citation type="journal article" date="2019" name="Commun. Biol.">
        <title>The bagworm genome reveals a unique fibroin gene that provides high tensile strength.</title>
        <authorList>
            <person name="Kono N."/>
            <person name="Nakamura H."/>
            <person name="Ohtoshi R."/>
            <person name="Tomita M."/>
            <person name="Numata K."/>
            <person name="Arakawa K."/>
        </authorList>
    </citation>
    <scope>NUCLEOTIDE SEQUENCE [LARGE SCALE GENOMIC DNA]</scope>
</reference>
<feature type="region of interest" description="Disordered" evidence="1">
    <location>
        <begin position="1"/>
        <end position="49"/>
    </location>
</feature>
<dbReference type="AlphaFoldDB" id="A0A4C1XZW6"/>
<evidence type="ECO:0000313" key="3">
    <source>
        <dbReference type="Proteomes" id="UP000299102"/>
    </source>
</evidence>
<gene>
    <name evidence="2" type="ORF">EVAR_54144_1</name>
</gene>
<name>A0A4C1XZW6_EUMVA</name>
<accession>A0A4C1XZW6</accession>
<organism evidence="2 3">
    <name type="scientific">Eumeta variegata</name>
    <name type="common">Bagworm moth</name>
    <name type="synonym">Eumeta japonica</name>
    <dbReference type="NCBI Taxonomy" id="151549"/>
    <lineage>
        <taxon>Eukaryota</taxon>
        <taxon>Metazoa</taxon>
        <taxon>Ecdysozoa</taxon>
        <taxon>Arthropoda</taxon>
        <taxon>Hexapoda</taxon>
        <taxon>Insecta</taxon>
        <taxon>Pterygota</taxon>
        <taxon>Neoptera</taxon>
        <taxon>Endopterygota</taxon>
        <taxon>Lepidoptera</taxon>
        <taxon>Glossata</taxon>
        <taxon>Ditrysia</taxon>
        <taxon>Tineoidea</taxon>
        <taxon>Psychidae</taxon>
        <taxon>Oiketicinae</taxon>
        <taxon>Eumeta</taxon>
    </lineage>
</organism>
<evidence type="ECO:0000256" key="1">
    <source>
        <dbReference type="SAM" id="MobiDB-lite"/>
    </source>
</evidence>
<protein>
    <submittedName>
        <fullName evidence="2">Uncharacterized protein</fullName>
    </submittedName>
</protein>
<sequence length="73" mass="7896">MPSGLRQPSRPKRPQPLLSLNLYHPTERERAPSERTALERGSISADRTPNCDCAVVPGAVAFPPRVGGSANFN</sequence>